<evidence type="ECO:0000259" key="2">
    <source>
        <dbReference type="Pfam" id="PF12945"/>
    </source>
</evidence>
<dbReference type="InterPro" id="IPR009875">
    <property type="entry name" value="PilZ_domain"/>
</dbReference>
<dbReference type="Gene3D" id="2.40.10.220">
    <property type="entry name" value="predicted glycosyltransferase like domains"/>
    <property type="match status" value="1"/>
</dbReference>
<protein>
    <submittedName>
        <fullName evidence="3">Flagellar brake domain-containing protein</fullName>
    </submittedName>
</protein>
<dbReference type="RefSeq" id="WP_341414470.1">
    <property type="nucleotide sequence ID" value="NZ_JBBPCC010000002.1"/>
</dbReference>
<feature type="domain" description="PilZ" evidence="1">
    <location>
        <begin position="102"/>
        <end position="209"/>
    </location>
</feature>
<sequence length="217" mass="24818">MLPKVNQILHIQVNSIDEEEARQEYKSRIADISDGHISMEIPINEASGRLKRLYPGDELSIYFLTDGGVKNYFSSSVLGFNDDVIRLVQIRKPEPASITKVQRRNFLRVPAELDIAIRLSDNYQFVAMTDDVGGGGISLLCEGFIPVRNGLTVGSWLLLPFKNGTIEHVPFKSEIVRVKPLETGRQQVMLRFVEIAESDRQKVIRYCFERQFDFRKK</sequence>
<gene>
    <name evidence="3" type="ORF">WMW72_05815</name>
</gene>
<evidence type="ECO:0000259" key="1">
    <source>
        <dbReference type="Pfam" id="PF07238"/>
    </source>
</evidence>
<dbReference type="Pfam" id="PF07238">
    <property type="entry name" value="PilZ"/>
    <property type="match status" value="1"/>
</dbReference>
<keyword evidence="3" id="KW-0969">Cilium</keyword>
<evidence type="ECO:0000313" key="4">
    <source>
        <dbReference type="Proteomes" id="UP001469365"/>
    </source>
</evidence>
<reference evidence="3 4" key="1">
    <citation type="submission" date="2024-04" db="EMBL/GenBank/DDBJ databases">
        <title>draft genome sequnece of Paenibacillus filicis.</title>
        <authorList>
            <person name="Kim D.-U."/>
        </authorList>
    </citation>
    <scope>NUCLEOTIDE SEQUENCE [LARGE SCALE GENOMIC DNA]</scope>
    <source>
        <strain evidence="3 4">KACC14197</strain>
    </source>
</reference>
<accession>A0ABU9DEX1</accession>
<name>A0ABU9DEX1_9BACL</name>
<keyword evidence="4" id="KW-1185">Reference proteome</keyword>
<feature type="domain" description="Type III secretion system flagellar brake protein YcgR PilZN" evidence="2">
    <location>
        <begin position="4"/>
        <end position="93"/>
    </location>
</feature>
<keyword evidence="3" id="KW-0282">Flagellum</keyword>
<comment type="caution">
    <text evidence="3">The sequence shown here is derived from an EMBL/GenBank/DDBJ whole genome shotgun (WGS) entry which is preliminary data.</text>
</comment>
<dbReference type="InterPro" id="IPR009926">
    <property type="entry name" value="T3SS_YcgR_PilZN"/>
</dbReference>
<evidence type="ECO:0000313" key="3">
    <source>
        <dbReference type="EMBL" id="MEK8127427.1"/>
    </source>
</evidence>
<dbReference type="Pfam" id="PF12945">
    <property type="entry name" value="PilZNR"/>
    <property type="match status" value="1"/>
</dbReference>
<dbReference type="Proteomes" id="UP001469365">
    <property type="component" value="Unassembled WGS sequence"/>
</dbReference>
<keyword evidence="3" id="KW-0966">Cell projection</keyword>
<proteinExistence type="predicted"/>
<organism evidence="3 4">
    <name type="scientific">Paenibacillus filicis</name>
    <dbReference type="NCBI Taxonomy" id="669464"/>
    <lineage>
        <taxon>Bacteria</taxon>
        <taxon>Bacillati</taxon>
        <taxon>Bacillota</taxon>
        <taxon>Bacilli</taxon>
        <taxon>Bacillales</taxon>
        <taxon>Paenibacillaceae</taxon>
        <taxon>Paenibacillus</taxon>
    </lineage>
</organism>
<dbReference type="EMBL" id="JBBPCC010000002">
    <property type="protein sequence ID" value="MEK8127427.1"/>
    <property type="molecule type" value="Genomic_DNA"/>
</dbReference>